<evidence type="ECO:0000256" key="1">
    <source>
        <dbReference type="SAM" id="Coils"/>
    </source>
</evidence>
<evidence type="ECO:0000313" key="3">
    <source>
        <dbReference type="Proteomes" id="UP001601059"/>
    </source>
</evidence>
<proteinExistence type="predicted"/>
<organism evidence="2 3">
    <name type="scientific">Cytobacillus spartinae</name>
    <dbReference type="NCBI Taxonomy" id="3299023"/>
    <lineage>
        <taxon>Bacteria</taxon>
        <taxon>Bacillati</taxon>
        <taxon>Bacillota</taxon>
        <taxon>Bacilli</taxon>
        <taxon>Bacillales</taxon>
        <taxon>Bacillaceae</taxon>
        <taxon>Cytobacillus</taxon>
    </lineage>
</organism>
<accession>A0ABW6KMQ0</accession>
<reference evidence="2 3" key="1">
    <citation type="submission" date="2024-08" db="EMBL/GenBank/DDBJ databases">
        <title>Two novel Cytobacillus novel species.</title>
        <authorList>
            <person name="Liu G."/>
        </authorList>
    </citation>
    <scope>NUCLEOTIDE SEQUENCE [LARGE SCALE GENOMIC DNA]</scope>
    <source>
        <strain evidence="2 3">FJAT-54145</strain>
    </source>
</reference>
<name>A0ABW6KMQ0_9BACI</name>
<evidence type="ECO:0000313" key="2">
    <source>
        <dbReference type="EMBL" id="MFE8704115.1"/>
    </source>
</evidence>
<gene>
    <name evidence="2" type="ORF">ACFYKX_26460</name>
</gene>
<comment type="caution">
    <text evidence="2">The sequence shown here is derived from an EMBL/GenBank/DDBJ whole genome shotgun (WGS) entry which is preliminary data.</text>
</comment>
<dbReference type="RefSeq" id="WP_389365212.1">
    <property type="nucleotide sequence ID" value="NZ_JBIACK010000025.1"/>
</dbReference>
<sequence>MNRILINDLIDEHGETFTTCKGCKICRKIHSLTEERTPEEKYKNILAKGQDMTKSEIDFLLENEVQKRSIQKALNMDSKAFYQMMEKWGFSKRRVGPVAKLTKEEYQDLKAQGITDKEIAKQKGIASAYVSQLKRKWFNSLEESKTTEKITSKGKTPKKDKTAEFRDLINELSDKLNEANKDAVEKDKLVKKLEAKIQEFEGINSACEDVENELDSLRTEKDNYLNQLLDTRDQLVRKDYELENNKKSLESVNKVLKRLTKENEVLRDLAKANAMVQLEIL</sequence>
<protein>
    <submittedName>
        <fullName evidence="2">Uncharacterized protein</fullName>
    </submittedName>
</protein>
<keyword evidence="1" id="KW-0175">Coiled coil</keyword>
<keyword evidence="3" id="KW-1185">Reference proteome</keyword>
<dbReference type="Proteomes" id="UP001601059">
    <property type="component" value="Unassembled WGS sequence"/>
</dbReference>
<dbReference type="EMBL" id="JBIACK010000025">
    <property type="protein sequence ID" value="MFE8704115.1"/>
    <property type="molecule type" value="Genomic_DNA"/>
</dbReference>
<feature type="coiled-coil region" evidence="1">
    <location>
        <begin position="162"/>
        <end position="269"/>
    </location>
</feature>